<protein>
    <submittedName>
        <fullName evidence="3">Uncharacterized protein</fullName>
    </submittedName>
</protein>
<reference evidence="3 4" key="1">
    <citation type="journal article" date="2012" name="Genome Biol.">
        <title>Genome and low-iron response of an oceanic diatom adapted to chronic iron limitation.</title>
        <authorList>
            <person name="Lommer M."/>
            <person name="Specht M."/>
            <person name="Roy A.S."/>
            <person name="Kraemer L."/>
            <person name="Andreson R."/>
            <person name="Gutowska M.A."/>
            <person name="Wolf J."/>
            <person name="Bergner S.V."/>
            <person name="Schilhabel M.B."/>
            <person name="Klostermeier U.C."/>
            <person name="Beiko R.G."/>
            <person name="Rosenstiel P."/>
            <person name="Hippler M."/>
            <person name="Laroche J."/>
        </authorList>
    </citation>
    <scope>NUCLEOTIDE SEQUENCE [LARGE SCALE GENOMIC DNA]</scope>
    <source>
        <strain evidence="3 4">CCMP1005</strain>
    </source>
</reference>
<feature type="chain" id="PRO_5005686710" evidence="2">
    <location>
        <begin position="22"/>
        <end position="934"/>
    </location>
</feature>
<dbReference type="Proteomes" id="UP000266841">
    <property type="component" value="Unassembled WGS sequence"/>
</dbReference>
<organism evidence="3 4">
    <name type="scientific">Thalassiosira oceanica</name>
    <name type="common">Marine diatom</name>
    <dbReference type="NCBI Taxonomy" id="159749"/>
    <lineage>
        <taxon>Eukaryota</taxon>
        <taxon>Sar</taxon>
        <taxon>Stramenopiles</taxon>
        <taxon>Ochrophyta</taxon>
        <taxon>Bacillariophyta</taxon>
        <taxon>Coscinodiscophyceae</taxon>
        <taxon>Thalassiosirophycidae</taxon>
        <taxon>Thalassiosirales</taxon>
        <taxon>Thalassiosiraceae</taxon>
        <taxon>Thalassiosira</taxon>
    </lineage>
</organism>
<evidence type="ECO:0000256" key="2">
    <source>
        <dbReference type="SAM" id="SignalP"/>
    </source>
</evidence>
<evidence type="ECO:0000313" key="3">
    <source>
        <dbReference type="EMBL" id="EJK54483.1"/>
    </source>
</evidence>
<comment type="caution">
    <text evidence="3">The sequence shown here is derived from an EMBL/GenBank/DDBJ whole genome shotgun (WGS) entry which is preliminary data.</text>
</comment>
<dbReference type="AlphaFoldDB" id="K0RL81"/>
<dbReference type="OrthoDB" id="422042at2759"/>
<feature type="region of interest" description="Disordered" evidence="1">
    <location>
        <begin position="758"/>
        <end position="786"/>
    </location>
</feature>
<keyword evidence="2" id="KW-0732">Signal</keyword>
<proteinExistence type="predicted"/>
<dbReference type="eggNOG" id="ENOG502QTE1">
    <property type="taxonomic scope" value="Eukaryota"/>
</dbReference>
<sequence>MKLTILTFFIFIFIYCQPSAADFNRLSFQRKVNDALTAVERTLELERSPRLAEEVDHTYGAKYELVDLTTNAAIIAFMTCLEKLGLNGLILGSIVEGAGNKPLTLRFDVSTTPTFMKEVKVKVPMDRSYEETEETAGGAATNVVKAVRHVTEFHYDVKLEWSLSIYSGTSVDERTVLMSNKSSSVIVKQAKESSRLRISPQSYELPLTWLLKQVNLDDMASQFKVDTSRESTKTPRRNDDVDEAIVFSGRLSSWIGQIHTGLYAGLARIGAQHNPALEKDRRRSYMSNLNYLEDPVFNPILPLMEDRPERSSNSEDEVVPGCMIKIEAQSHEDNTDRNVLLSSSDLTKLTNEHARSLQGVLETCAGAFDASEYIVTTTAEIELGAVLRNLRSLSIQYEETMDYIESMMESQLVAAIGKRLTQDDLQAYVRYHDARLLSPAPEPFSLSIRRPEHYPTGLISIETVDGKNDCIHAHSRQVNIGSTLNVALNSATQVQLSGNQYLHGWMNHRFGEDQKNYQLVARARQFSAFIMVTGTMVDSTTLDPKDAVIVQNKDELLIPLLLEEIPTGKEFKDAIKSFSPEQQRFAQAYRSMQLSSSVFGVCIVQVKPQLETLLGLPADALDKEMKLTQDLMELFIEYQVPSDLLSYNGHSESAALEDKIANIKANVKAVIDVIEYQKEKQLKDERVKADMDEMESMQRKEEINFLNIGDWRSGSNGHFTISSQAHGKTSQIFQDGGIDVSPPKPIEKGTECAVPVGHTEKHKGATGQSEKESERNGIGGKRRDLGDSITPERVDFTLIPKQLDHSVEGKGDSASLRSTTIKTSKNWTRNRQANLLSKPERYGLDAEEIRKEKGKAFDLLDALSRSGSLAIAYSELHVVVAMTHSFEKDLTGTVIRDNVNPIEKLEGSTLLLASAVHGVSARELVRDANELQRL</sequence>
<dbReference type="EMBL" id="AGNL01035753">
    <property type="protein sequence ID" value="EJK54483.1"/>
    <property type="molecule type" value="Genomic_DNA"/>
</dbReference>
<evidence type="ECO:0000313" key="4">
    <source>
        <dbReference type="Proteomes" id="UP000266841"/>
    </source>
</evidence>
<gene>
    <name evidence="3" type="ORF">THAOC_25886</name>
</gene>
<keyword evidence="4" id="KW-1185">Reference proteome</keyword>
<feature type="signal peptide" evidence="2">
    <location>
        <begin position="1"/>
        <end position="21"/>
    </location>
</feature>
<name>K0RL81_THAOC</name>
<accession>K0RL81</accession>
<evidence type="ECO:0000256" key="1">
    <source>
        <dbReference type="SAM" id="MobiDB-lite"/>
    </source>
</evidence>